<feature type="region of interest" description="Disordered" evidence="1">
    <location>
        <begin position="93"/>
        <end position="152"/>
    </location>
</feature>
<gene>
    <name evidence="3" type="ORF">A7U60_g8191</name>
</gene>
<reference evidence="3" key="1">
    <citation type="submission" date="2016-06" db="EMBL/GenBank/DDBJ databases">
        <title>Draft Genome sequence of the fungus Inonotus baumii.</title>
        <authorList>
            <person name="Zhu H."/>
            <person name="Lin W."/>
        </authorList>
    </citation>
    <scope>NUCLEOTIDE SEQUENCE</scope>
    <source>
        <strain evidence="3">821</strain>
    </source>
</reference>
<feature type="region of interest" description="Disordered" evidence="1">
    <location>
        <begin position="214"/>
        <end position="299"/>
    </location>
</feature>
<feature type="compositionally biased region" description="Polar residues" evidence="1">
    <location>
        <begin position="555"/>
        <end position="568"/>
    </location>
</feature>
<comment type="caution">
    <text evidence="3">The sequence shown here is derived from an EMBL/GenBank/DDBJ whole genome shotgun (WGS) entry which is preliminary data.</text>
</comment>
<feature type="compositionally biased region" description="Pro residues" evidence="1">
    <location>
        <begin position="573"/>
        <end position="584"/>
    </location>
</feature>
<feature type="compositionally biased region" description="Low complexity" evidence="1">
    <location>
        <begin position="806"/>
        <end position="816"/>
    </location>
</feature>
<feature type="compositionally biased region" description="Basic and acidic residues" evidence="1">
    <location>
        <begin position="386"/>
        <end position="396"/>
    </location>
</feature>
<feature type="region of interest" description="Disordered" evidence="1">
    <location>
        <begin position="493"/>
        <end position="652"/>
    </location>
</feature>
<feature type="compositionally biased region" description="Polar residues" evidence="1">
    <location>
        <begin position="836"/>
        <end position="845"/>
    </location>
</feature>
<feature type="compositionally biased region" description="Polar residues" evidence="1">
    <location>
        <begin position="407"/>
        <end position="419"/>
    </location>
</feature>
<feature type="region of interest" description="Disordered" evidence="1">
    <location>
        <begin position="368"/>
        <end position="434"/>
    </location>
</feature>
<dbReference type="EMBL" id="LNZH02000214">
    <property type="protein sequence ID" value="OCB84671.1"/>
    <property type="molecule type" value="Genomic_DNA"/>
</dbReference>
<dbReference type="AlphaFoldDB" id="A0A9Q5HRI6"/>
<dbReference type="Proteomes" id="UP000757232">
    <property type="component" value="Unassembled WGS sequence"/>
</dbReference>
<keyword evidence="2" id="KW-0472">Membrane</keyword>
<feature type="compositionally biased region" description="Low complexity" evidence="1">
    <location>
        <begin position="593"/>
        <end position="604"/>
    </location>
</feature>
<keyword evidence="4" id="KW-1185">Reference proteome</keyword>
<evidence type="ECO:0000313" key="4">
    <source>
        <dbReference type="Proteomes" id="UP000757232"/>
    </source>
</evidence>
<evidence type="ECO:0000313" key="3">
    <source>
        <dbReference type="EMBL" id="OCB84671.1"/>
    </source>
</evidence>
<name>A0A9Q5HRI6_SANBA</name>
<dbReference type="OrthoDB" id="2563978at2759"/>
<sequence>MATQALPSYLSASTFTSVVGGVTQTGVATVVVTSVLPTQELPSYLSASTFTTTVDGVESTGTSLVRVPLTYIGPSIPLGSDDVWTYLGSTTPASLTSTSTTAISSSTSTQSSSTSASITSSSAPTHSSTISGSSSETAASSTTSPASTSSAAAGAIDGTGLTTGQLIGIVIAAVVAALVIILLLLLCYYRRRRRRAGYAHPNMSEFVIVDSEGQSRLAGEGSPRPTGEEEDSFLRGSRSGETTNEMREAGQTARLVQNPSPTATEMTTGTTIPPEGVVPTALKTPPGSPSPPLGPKMSSPFFHASSSSLFYNPTRGPDQSLVGAAIDAAKRDSATTHGSSASTAPNSPANGNAGKIISPQQLMQMDDQWQGESNGGRGGVIGLRRGPSELGERTRADSPLQPPPAFDTSSSRQDSSMRTLGSHPELPGSDDGDERTTLLMAHRFNMSQGGPAVLVQSDNETSSPSSWRSSLAYGLQGLRLSRLSWFQRMNANREHSPSSAMPTTRSGTPSHPPTRPSSQLIRSTDARASLVVPRPLSHLTTSSTGDTMYYDAPSGLSTMSTRSGNGNNRSFSPPRPTSMPPLPPRAMVTPEVPASSSAPQTPQPHYDNGSDRSSAFDRPALLLLDPPSGSAPGSPRFPTRPPPMPTQQPSAEARTGLADILDTPVPPRAAVSPFSTTSTRGGPVFPPGLEHLANVHSWRDSSSDMPSSATFGTHSDRDVNVDVIGSGGDVLEEAPPLPVSNWMQLRAVTVADAIASHRSRRTLGQVEIEEDIQSARASLHSIPDRLGPLSPVASGSDSRAPSRAYNSSSLGSSSSRLHGRNGSGSGNGTSGSSRSQLGHSNSITSDGRRRQRREPGEPLGISPSSSSHFGRARLSAIGGHRTPITTPQRSPGPDATFAQGSAMHEGTGAIIGRTT</sequence>
<feature type="compositionally biased region" description="Polar residues" evidence="1">
    <location>
        <begin position="497"/>
        <end position="509"/>
    </location>
</feature>
<proteinExistence type="predicted"/>
<protein>
    <submittedName>
        <fullName evidence="3">Uncharacterized protein</fullName>
    </submittedName>
</protein>
<accession>A0A9Q5HRI6</accession>
<keyword evidence="2" id="KW-1133">Transmembrane helix</keyword>
<feature type="compositionally biased region" description="Low complexity" evidence="1">
    <location>
        <begin position="335"/>
        <end position="354"/>
    </location>
</feature>
<feature type="region of interest" description="Disordered" evidence="1">
    <location>
        <begin position="329"/>
        <end position="355"/>
    </location>
</feature>
<evidence type="ECO:0000256" key="1">
    <source>
        <dbReference type="SAM" id="MobiDB-lite"/>
    </source>
</evidence>
<organism evidence="3 4">
    <name type="scientific">Sanghuangporus baumii</name>
    <name type="common">Phellinus baumii</name>
    <dbReference type="NCBI Taxonomy" id="108892"/>
    <lineage>
        <taxon>Eukaryota</taxon>
        <taxon>Fungi</taxon>
        <taxon>Dikarya</taxon>
        <taxon>Basidiomycota</taxon>
        <taxon>Agaricomycotina</taxon>
        <taxon>Agaricomycetes</taxon>
        <taxon>Hymenochaetales</taxon>
        <taxon>Hymenochaetaceae</taxon>
        <taxon>Sanghuangporus</taxon>
    </lineage>
</organism>
<feature type="transmembrane region" description="Helical" evidence="2">
    <location>
        <begin position="166"/>
        <end position="189"/>
    </location>
</feature>
<feature type="compositionally biased region" description="Polar residues" evidence="1">
    <location>
        <begin position="254"/>
        <end position="271"/>
    </location>
</feature>
<evidence type="ECO:0000256" key="2">
    <source>
        <dbReference type="SAM" id="Phobius"/>
    </source>
</evidence>
<keyword evidence="2" id="KW-0812">Transmembrane</keyword>
<feature type="region of interest" description="Disordered" evidence="1">
    <location>
        <begin position="780"/>
        <end position="915"/>
    </location>
</feature>